<name>V5GSI0_ANOGL</name>
<dbReference type="EMBL" id="GALX01001342">
    <property type="protein sequence ID" value="JAB67124.1"/>
    <property type="molecule type" value="Transcribed_RNA"/>
</dbReference>
<accession>V5GSI0</accession>
<organism evidence="2">
    <name type="scientific">Anoplophora glabripennis</name>
    <name type="common">Asian longhorn beetle</name>
    <name type="synonym">Anoplophora nobilis</name>
    <dbReference type="NCBI Taxonomy" id="217634"/>
    <lineage>
        <taxon>Eukaryota</taxon>
        <taxon>Metazoa</taxon>
        <taxon>Ecdysozoa</taxon>
        <taxon>Arthropoda</taxon>
        <taxon>Hexapoda</taxon>
        <taxon>Insecta</taxon>
        <taxon>Pterygota</taxon>
        <taxon>Neoptera</taxon>
        <taxon>Endopterygota</taxon>
        <taxon>Coleoptera</taxon>
        <taxon>Polyphaga</taxon>
        <taxon>Cucujiformia</taxon>
        <taxon>Chrysomeloidea</taxon>
        <taxon>Cerambycidae</taxon>
        <taxon>Lamiinae</taxon>
        <taxon>Lamiini</taxon>
        <taxon>Anoplophora</taxon>
    </lineage>
</organism>
<protein>
    <recommendedName>
        <fullName evidence="3">27 kDa hemolymph protein</fullName>
    </recommendedName>
</protein>
<feature type="signal peptide" evidence="1">
    <location>
        <begin position="1"/>
        <end position="19"/>
    </location>
</feature>
<evidence type="ECO:0008006" key="3">
    <source>
        <dbReference type="Google" id="ProtNLM"/>
    </source>
</evidence>
<evidence type="ECO:0000256" key="1">
    <source>
        <dbReference type="SAM" id="SignalP"/>
    </source>
</evidence>
<proteinExistence type="predicted"/>
<keyword evidence="1" id="KW-0732">Signal</keyword>
<evidence type="ECO:0000313" key="2">
    <source>
        <dbReference type="EMBL" id="JAB67124.1"/>
    </source>
</evidence>
<dbReference type="AlphaFoldDB" id="V5GSI0"/>
<dbReference type="Pfam" id="PF07165">
    <property type="entry name" value="DUF1397"/>
    <property type="match status" value="1"/>
</dbReference>
<dbReference type="InterPro" id="IPR009832">
    <property type="entry name" value="DUF1397"/>
</dbReference>
<sequence length="236" mass="26814">MKWLACCVAVLAVVGLVQCLTSSEEMVNLKVQMIKNYMRERQAISSLTTKVESLCPGYGSQFETALNKVEQCTNGIDEDTETMCSAVENHFERCSKPVVKIFEECLPEKSKDVPAFIIKAILSVSKYLCKTDGEHIFELSNPCVKSQNYRTQRCLRKVESKFQQYSSTFPTKDEICQFTSSFKGCFESHLLHSCGHVKTRESFLNVYNALQSPCQSSGTENEVDMRKPIHEWVEEV</sequence>
<feature type="chain" id="PRO_5004734031" description="27 kDa hemolymph protein" evidence="1">
    <location>
        <begin position="20"/>
        <end position="236"/>
    </location>
</feature>
<reference evidence="2" key="1">
    <citation type="submission" date="2013-07" db="EMBL/GenBank/DDBJ databases">
        <title>Midgut Transcriptome Profiling of Anoplphora glabripennis, a Lignocellulose Degrading, Wood-Boring Cerambycid.</title>
        <authorList>
            <person name="Scully E.D."/>
            <person name="Hoover K."/>
            <person name="Carlson J.E."/>
            <person name="Tien M."/>
            <person name="Geib S.M."/>
        </authorList>
    </citation>
    <scope>NUCLEOTIDE SEQUENCE</scope>
</reference>